<dbReference type="InterPro" id="IPR043519">
    <property type="entry name" value="NT_sf"/>
</dbReference>
<dbReference type="Proteomes" id="UP000000560">
    <property type="component" value="Chromosome V"/>
</dbReference>
<dbReference type="VEuPathDB" id="FungiDB:AN5567"/>
<dbReference type="GeneID" id="2871851"/>
<dbReference type="Gene3D" id="3.30.460.10">
    <property type="entry name" value="Beta Polymerase, domain 2"/>
    <property type="match status" value="1"/>
</dbReference>
<evidence type="ECO:0000313" key="2">
    <source>
        <dbReference type="Proteomes" id="UP000000560"/>
    </source>
</evidence>
<keyword evidence="2" id="KW-1185">Reference proteome</keyword>
<gene>
    <name evidence="1" type="ORF">ANIA_05567</name>
</gene>
<dbReference type="PANTHER" id="PTHR34822">
    <property type="entry name" value="GRPB DOMAIN PROTEIN (AFU_ORTHOLOGUE AFUA_1G01530)"/>
    <property type="match status" value="1"/>
</dbReference>
<dbReference type="RefSeq" id="XP_663171.2">
    <property type="nucleotide sequence ID" value="XM_658079.2"/>
</dbReference>
<protein>
    <submittedName>
        <fullName evidence="1">GrpB domain protein (AFU_orthologue AFUA_1G01530)</fullName>
    </submittedName>
</protein>
<dbReference type="HOGENOM" id="CLU_086407_1_0_1"/>
<dbReference type="KEGG" id="ani:ANIA_05567"/>
<dbReference type="Pfam" id="PF04229">
    <property type="entry name" value="GrpB"/>
    <property type="match status" value="1"/>
</dbReference>
<name>C8VG40_EMENI</name>
<dbReference type="eggNOG" id="ENOG502SEGQ">
    <property type="taxonomic scope" value="Eukaryota"/>
</dbReference>
<accession>C8VG40</accession>
<organism evidence="1 2">
    <name type="scientific">Emericella nidulans (strain FGSC A4 / ATCC 38163 / CBS 112.46 / NRRL 194 / M139)</name>
    <name type="common">Aspergillus nidulans</name>
    <dbReference type="NCBI Taxonomy" id="227321"/>
    <lineage>
        <taxon>Eukaryota</taxon>
        <taxon>Fungi</taxon>
        <taxon>Dikarya</taxon>
        <taxon>Ascomycota</taxon>
        <taxon>Pezizomycotina</taxon>
        <taxon>Eurotiomycetes</taxon>
        <taxon>Eurotiomycetidae</taxon>
        <taxon>Eurotiales</taxon>
        <taxon>Aspergillaceae</taxon>
        <taxon>Aspergillus</taxon>
        <taxon>Aspergillus subgen. Nidulantes</taxon>
    </lineage>
</organism>
<dbReference type="EMBL" id="BN001305">
    <property type="protein sequence ID" value="CBF81651.1"/>
    <property type="molecule type" value="Genomic_DNA"/>
</dbReference>
<reference evidence="2" key="2">
    <citation type="journal article" date="2009" name="Fungal Genet. Biol.">
        <title>The 2008 update of the Aspergillus nidulans genome annotation: a community effort.</title>
        <authorList>
            <person name="Wortman J.R."/>
            <person name="Gilsenan J.M."/>
            <person name="Joardar V."/>
            <person name="Deegan J."/>
            <person name="Clutterbuck J."/>
            <person name="Andersen M.R."/>
            <person name="Archer D."/>
            <person name="Bencina M."/>
            <person name="Braus G."/>
            <person name="Coutinho P."/>
            <person name="von Dohren H."/>
            <person name="Doonan J."/>
            <person name="Driessen A.J."/>
            <person name="Durek P."/>
            <person name="Espeso E."/>
            <person name="Fekete E."/>
            <person name="Flipphi M."/>
            <person name="Estrada C.G."/>
            <person name="Geysens S."/>
            <person name="Goldman G."/>
            <person name="de Groot P.W."/>
            <person name="Hansen K."/>
            <person name="Harris S.D."/>
            <person name="Heinekamp T."/>
            <person name="Helmstaedt K."/>
            <person name="Henrissat B."/>
            <person name="Hofmann G."/>
            <person name="Homan T."/>
            <person name="Horio T."/>
            <person name="Horiuchi H."/>
            <person name="James S."/>
            <person name="Jones M."/>
            <person name="Karaffa L."/>
            <person name="Karanyi Z."/>
            <person name="Kato M."/>
            <person name="Keller N."/>
            <person name="Kelly D.E."/>
            <person name="Kiel J.A."/>
            <person name="Kim J.M."/>
            <person name="van der Klei I.J."/>
            <person name="Klis F.M."/>
            <person name="Kovalchuk A."/>
            <person name="Krasevec N."/>
            <person name="Kubicek C.P."/>
            <person name="Liu B."/>
            <person name="Maccabe A."/>
            <person name="Meyer V."/>
            <person name="Mirabito P."/>
            <person name="Miskei M."/>
            <person name="Mos M."/>
            <person name="Mullins J."/>
            <person name="Nelson D.R."/>
            <person name="Nielsen J."/>
            <person name="Oakley B.R."/>
            <person name="Osmani S.A."/>
            <person name="Pakula T."/>
            <person name="Paszewski A."/>
            <person name="Paulsen I."/>
            <person name="Pilsyk S."/>
            <person name="Pocsi I."/>
            <person name="Punt P.J."/>
            <person name="Ram A.F."/>
            <person name="Ren Q."/>
            <person name="Robellet X."/>
            <person name="Robson G."/>
            <person name="Seiboth B."/>
            <person name="van Solingen P."/>
            <person name="Specht T."/>
            <person name="Sun J."/>
            <person name="Taheri-Talesh N."/>
            <person name="Takeshita N."/>
            <person name="Ussery D."/>
            <person name="vanKuyk P.A."/>
            <person name="Visser H."/>
            <person name="van de Vondervoort P.J."/>
            <person name="de Vries R.P."/>
            <person name="Walton J."/>
            <person name="Xiang X."/>
            <person name="Xiong Y."/>
            <person name="Zeng A.P."/>
            <person name="Brandt B.W."/>
            <person name="Cornell M.J."/>
            <person name="van den Hondel C.A."/>
            <person name="Visser J."/>
            <person name="Oliver S.G."/>
            <person name="Turner G."/>
        </authorList>
    </citation>
    <scope>GENOME REANNOTATION</scope>
    <source>
        <strain evidence="2">FGSC A4 / ATCC 38163 / CBS 112.46 / NRRL 194 / M139</strain>
    </source>
</reference>
<dbReference type="PANTHER" id="PTHR34822:SF1">
    <property type="entry name" value="GRPB FAMILY PROTEIN"/>
    <property type="match status" value="1"/>
</dbReference>
<dbReference type="InParanoid" id="C8VG40"/>
<dbReference type="OMA" id="IRTHKLH"/>
<dbReference type="OrthoDB" id="630895at2759"/>
<proteinExistence type="predicted"/>
<sequence>MAQNPITHHIPYNPANVQIVSERPQKRIEIVEPDPAWPAAFAVIEARIKAALPQGNLLYIQHVGSTSVPNLPAKAVIDVDVVVVDPTAEESYVPALENAGFQFLLREPKWHEHRLFGCDEPYANIHVFAPDSPELVRHRLFRDWLRDPTHEADRELYAGVKRQAAVESREAGETVMQYNDRKEPVIRGILRKVYEAHGLLGDNPADI</sequence>
<dbReference type="SUPFAM" id="SSF81301">
    <property type="entry name" value="Nucleotidyltransferase"/>
    <property type="match status" value="1"/>
</dbReference>
<dbReference type="AlphaFoldDB" id="C8VG40"/>
<reference evidence="2" key="1">
    <citation type="journal article" date="2005" name="Nature">
        <title>Sequencing of Aspergillus nidulans and comparative analysis with A. fumigatus and A. oryzae.</title>
        <authorList>
            <person name="Galagan J.E."/>
            <person name="Calvo S.E."/>
            <person name="Cuomo C."/>
            <person name="Ma L.J."/>
            <person name="Wortman J.R."/>
            <person name="Batzoglou S."/>
            <person name="Lee S.I."/>
            <person name="Basturkmen M."/>
            <person name="Spevak C.C."/>
            <person name="Clutterbuck J."/>
            <person name="Kapitonov V."/>
            <person name="Jurka J."/>
            <person name="Scazzocchio C."/>
            <person name="Farman M."/>
            <person name="Butler J."/>
            <person name="Purcell S."/>
            <person name="Harris S."/>
            <person name="Braus G.H."/>
            <person name="Draht O."/>
            <person name="Busch S."/>
            <person name="D'Enfert C."/>
            <person name="Bouchier C."/>
            <person name="Goldman G.H."/>
            <person name="Bell-Pedersen D."/>
            <person name="Griffiths-Jones S."/>
            <person name="Doonan J.H."/>
            <person name="Yu J."/>
            <person name="Vienken K."/>
            <person name="Pain A."/>
            <person name="Freitag M."/>
            <person name="Selker E.U."/>
            <person name="Archer D.B."/>
            <person name="Penalva M.A."/>
            <person name="Oakley B.R."/>
            <person name="Momany M."/>
            <person name="Tanaka T."/>
            <person name="Kumagai T."/>
            <person name="Asai K."/>
            <person name="Machida M."/>
            <person name="Nierman W.C."/>
            <person name="Denning D.W."/>
            <person name="Caddick M."/>
            <person name="Hynes M."/>
            <person name="Paoletti M."/>
            <person name="Fischer R."/>
            <person name="Miller B."/>
            <person name="Dyer P."/>
            <person name="Sachs M.S."/>
            <person name="Osmani S.A."/>
            <person name="Birren B.W."/>
        </authorList>
    </citation>
    <scope>NUCLEOTIDE SEQUENCE [LARGE SCALE GENOMIC DNA]</scope>
    <source>
        <strain evidence="2">FGSC A4 / ATCC 38163 / CBS 112.46 / NRRL 194 / M139</strain>
    </source>
</reference>
<dbReference type="InterPro" id="IPR007344">
    <property type="entry name" value="GrpB/CoaE"/>
</dbReference>
<evidence type="ECO:0000313" key="1">
    <source>
        <dbReference type="EMBL" id="CBF81651.1"/>
    </source>
</evidence>